<reference evidence="2" key="1">
    <citation type="submission" date="2021-02" db="EMBL/GenBank/DDBJ databases">
        <authorList>
            <person name="Dougan E. K."/>
            <person name="Rhodes N."/>
            <person name="Thang M."/>
            <person name="Chan C."/>
        </authorList>
    </citation>
    <scope>NUCLEOTIDE SEQUENCE</scope>
</reference>
<gene>
    <name evidence="2" type="ORF">PGLA1383_LOCUS37520</name>
</gene>
<evidence type="ECO:0000313" key="3">
    <source>
        <dbReference type="Proteomes" id="UP000654075"/>
    </source>
</evidence>
<keyword evidence="3" id="KW-1185">Reference proteome</keyword>
<dbReference type="SMART" id="SM01065">
    <property type="entry name" value="CBM_2"/>
    <property type="match status" value="1"/>
</dbReference>
<protein>
    <recommendedName>
        <fullName evidence="1">CBM20 domain-containing protein</fullName>
    </recommendedName>
</protein>
<dbReference type="Proteomes" id="UP000654075">
    <property type="component" value="Unassembled WGS sequence"/>
</dbReference>
<dbReference type="Pfam" id="PF00686">
    <property type="entry name" value="CBM_20"/>
    <property type="match status" value="1"/>
</dbReference>
<dbReference type="InterPro" id="IPR013784">
    <property type="entry name" value="Carb-bd-like_fold"/>
</dbReference>
<accession>A0A813G4H2</accession>
<organism evidence="2 3">
    <name type="scientific">Polarella glacialis</name>
    <name type="common">Dinoflagellate</name>
    <dbReference type="NCBI Taxonomy" id="89957"/>
    <lineage>
        <taxon>Eukaryota</taxon>
        <taxon>Sar</taxon>
        <taxon>Alveolata</taxon>
        <taxon>Dinophyceae</taxon>
        <taxon>Suessiales</taxon>
        <taxon>Suessiaceae</taxon>
        <taxon>Polarella</taxon>
    </lineage>
</organism>
<sequence>MGPLKEQAASSVTLVFQLDKAQSQPGECLRVVGSGVELGSWNPSESVALSTDSESYPQWRSKEVVLRATPEKSGQHSLLQFKYVIDRRGLGKDFVWEDGDNRQVSIPWDDSDGGAVWLVRDIAFNVPSQPKLERLSPLHREVTGDFPERQDAPENTPECLFDAKTGTLGVSSALMASLRKGHQFDAKYALLGSSPMAVGGFSSVWRCRPHSPGPGGKQKDFAVKRVDTTKPHTWLLEALTKAKKLSEAGKTRSSDLVEAPAQYLLDFGKYKGKSISAMLNSHDEKRQDGHKIPIRRAPTGWGKEKGDFSSVRRCQRGNLASTCYGGQRTANVSFGTDMIGFFWYRFVVAKDLRESLVDGSCQLVDGSSQSAGWKRGWSFPIFGPSWTDVPCNVDLKVVGGPESKTVLHFTYYQGAVWDYINDRCGRLVPEQAKAGAFDCAYAPDAAHTGGISAAFVGKLEGLPHLPTLLLMKALGLSLCTLGPMLLVSVSAARNAGAREHSVVTGPLLCTESEYYAPLQAA</sequence>
<dbReference type="InterPro" id="IPR013783">
    <property type="entry name" value="Ig-like_fold"/>
</dbReference>
<name>A0A813G4H2_POLGL</name>
<dbReference type="SUPFAM" id="SSF49452">
    <property type="entry name" value="Starch-binding domain-like"/>
    <property type="match status" value="1"/>
</dbReference>
<dbReference type="InterPro" id="IPR002044">
    <property type="entry name" value="CBM20"/>
</dbReference>
<dbReference type="GO" id="GO:2001070">
    <property type="term" value="F:starch binding"/>
    <property type="evidence" value="ECO:0007669"/>
    <property type="project" value="InterPro"/>
</dbReference>
<dbReference type="CDD" id="cd05467">
    <property type="entry name" value="CBM20"/>
    <property type="match status" value="1"/>
</dbReference>
<proteinExistence type="predicted"/>
<dbReference type="AlphaFoldDB" id="A0A813G4H2"/>
<evidence type="ECO:0000259" key="1">
    <source>
        <dbReference type="PROSITE" id="PS51166"/>
    </source>
</evidence>
<evidence type="ECO:0000313" key="2">
    <source>
        <dbReference type="EMBL" id="CAE8619946.1"/>
    </source>
</evidence>
<comment type="caution">
    <text evidence="2">The sequence shown here is derived from an EMBL/GenBank/DDBJ whole genome shotgun (WGS) entry which is preliminary data.</text>
</comment>
<dbReference type="EMBL" id="CAJNNV010027262">
    <property type="protein sequence ID" value="CAE8619946.1"/>
    <property type="molecule type" value="Genomic_DNA"/>
</dbReference>
<feature type="domain" description="CBM20" evidence="1">
    <location>
        <begin position="6"/>
        <end position="126"/>
    </location>
</feature>
<dbReference type="OrthoDB" id="415900at2759"/>
<dbReference type="Gene3D" id="2.60.40.10">
    <property type="entry name" value="Immunoglobulins"/>
    <property type="match status" value="1"/>
</dbReference>
<dbReference type="PROSITE" id="PS51166">
    <property type="entry name" value="CBM20"/>
    <property type="match status" value="1"/>
</dbReference>